<gene>
    <name evidence="1" type="ORF">VNO78_12369</name>
</gene>
<protein>
    <submittedName>
        <fullName evidence="1">Uncharacterized protein</fullName>
    </submittedName>
</protein>
<keyword evidence="2" id="KW-1185">Reference proteome</keyword>
<name>A0AAN9SPS0_PSOTE</name>
<sequence>MEVVAISIEAGMTKRDRLITNFKFTLVKLLIPVPPDQLILCHSYQCLPVSYREYYKYKFWKVIGRVTTYDSENIAYVVLQCGNLKPRLRSMRKGIPKILSLLKELV</sequence>
<organism evidence="1 2">
    <name type="scientific">Psophocarpus tetragonolobus</name>
    <name type="common">Winged bean</name>
    <name type="synonym">Dolichos tetragonolobus</name>
    <dbReference type="NCBI Taxonomy" id="3891"/>
    <lineage>
        <taxon>Eukaryota</taxon>
        <taxon>Viridiplantae</taxon>
        <taxon>Streptophyta</taxon>
        <taxon>Embryophyta</taxon>
        <taxon>Tracheophyta</taxon>
        <taxon>Spermatophyta</taxon>
        <taxon>Magnoliopsida</taxon>
        <taxon>eudicotyledons</taxon>
        <taxon>Gunneridae</taxon>
        <taxon>Pentapetalae</taxon>
        <taxon>rosids</taxon>
        <taxon>fabids</taxon>
        <taxon>Fabales</taxon>
        <taxon>Fabaceae</taxon>
        <taxon>Papilionoideae</taxon>
        <taxon>50 kb inversion clade</taxon>
        <taxon>NPAAA clade</taxon>
        <taxon>indigoferoid/millettioid clade</taxon>
        <taxon>Phaseoleae</taxon>
        <taxon>Psophocarpus</taxon>
    </lineage>
</organism>
<dbReference type="EMBL" id="JAYMYS010000003">
    <property type="protein sequence ID" value="KAK7401057.1"/>
    <property type="molecule type" value="Genomic_DNA"/>
</dbReference>
<dbReference type="AlphaFoldDB" id="A0AAN9SPS0"/>
<dbReference type="Proteomes" id="UP001386955">
    <property type="component" value="Unassembled WGS sequence"/>
</dbReference>
<proteinExistence type="predicted"/>
<accession>A0AAN9SPS0</accession>
<evidence type="ECO:0000313" key="2">
    <source>
        <dbReference type="Proteomes" id="UP001386955"/>
    </source>
</evidence>
<reference evidence="1 2" key="1">
    <citation type="submission" date="2024-01" db="EMBL/GenBank/DDBJ databases">
        <title>The genomes of 5 underutilized Papilionoideae crops provide insights into root nodulation and disease resistanc.</title>
        <authorList>
            <person name="Jiang F."/>
        </authorList>
    </citation>
    <scope>NUCLEOTIDE SEQUENCE [LARGE SCALE GENOMIC DNA]</scope>
    <source>
        <strain evidence="1">DUOXIRENSHENG_FW03</strain>
        <tissue evidence="1">Leaves</tissue>
    </source>
</reference>
<comment type="caution">
    <text evidence="1">The sequence shown here is derived from an EMBL/GenBank/DDBJ whole genome shotgun (WGS) entry which is preliminary data.</text>
</comment>
<evidence type="ECO:0000313" key="1">
    <source>
        <dbReference type="EMBL" id="KAK7401057.1"/>
    </source>
</evidence>